<dbReference type="RefSeq" id="WP_108641985.1">
    <property type="nucleotide sequence ID" value="NZ_QCYG01000010.1"/>
</dbReference>
<dbReference type="InterPro" id="IPR002712">
    <property type="entry name" value="CcdB"/>
</dbReference>
<gene>
    <name evidence="8" type="ORF">DC363_15085</name>
</gene>
<evidence type="ECO:0000256" key="4">
    <source>
        <dbReference type="ARBA" id="ARBA00023015"/>
    </source>
</evidence>
<dbReference type="Gene3D" id="2.30.30.110">
    <property type="match status" value="1"/>
</dbReference>
<organism evidence="8 9">
    <name type="scientific">Thalassorhabdomicrobium marinisediminis</name>
    <dbReference type="NCBI Taxonomy" id="2170577"/>
    <lineage>
        <taxon>Bacteria</taxon>
        <taxon>Pseudomonadati</taxon>
        <taxon>Pseudomonadota</taxon>
        <taxon>Alphaproteobacteria</taxon>
        <taxon>Rhodobacterales</taxon>
        <taxon>Paracoccaceae</taxon>
        <taxon>Thalassorhabdomicrobium</taxon>
    </lineage>
</organism>
<dbReference type="GO" id="GO:0008657">
    <property type="term" value="F:DNA topoisomerase type II (double strand cut, ATP-hydrolyzing) inhibitor activity"/>
    <property type="evidence" value="ECO:0007669"/>
    <property type="project" value="InterPro"/>
</dbReference>
<evidence type="ECO:0000256" key="7">
    <source>
        <dbReference type="ARBA" id="ARBA00033135"/>
    </source>
</evidence>
<dbReference type="GO" id="GO:0006276">
    <property type="term" value="P:plasmid maintenance"/>
    <property type="evidence" value="ECO:0007669"/>
    <property type="project" value="InterPro"/>
</dbReference>
<evidence type="ECO:0000313" key="8">
    <source>
        <dbReference type="EMBL" id="PVA05559.1"/>
    </source>
</evidence>
<protein>
    <recommendedName>
        <fullName evidence="2">Toxin CcdB</fullName>
    </recommendedName>
    <alternativeName>
        <fullName evidence="7">Cytotoxic protein CcdB</fullName>
    </alternativeName>
    <alternativeName>
        <fullName evidence="6">Protein LetD</fullName>
    </alternativeName>
</protein>
<evidence type="ECO:0000256" key="6">
    <source>
        <dbReference type="ARBA" id="ARBA00029628"/>
    </source>
</evidence>
<name>A0A2T7FTQ8_9RHOB</name>
<dbReference type="OrthoDB" id="9813510at2"/>
<dbReference type="AlphaFoldDB" id="A0A2T7FTQ8"/>
<evidence type="ECO:0000256" key="1">
    <source>
        <dbReference type="ARBA" id="ARBA00005230"/>
    </source>
</evidence>
<keyword evidence="4" id="KW-0805">Transcription regulation</keyword>
<dbReference type="InterPro" id="IPR011067">
    <property type="entry name" value="Plasmid_toxin/cell-grow_inhib"/>
</dbReference>
<reference evidence="8 9" key="1">
    <citation type="submission" date="2018-04" db="EMBL/GenBank/DDBJ databases">
        <title>Pelagivirga bohaiensis gen. nov., sp. nov., a bacterium isolated from the Bohai Sea.</title>
        <authorList>
            <person name="Ji X."/>
        </authorList>
    </citation>
    <scope>NUCLEOTIDE SEQUENCE [LARGE SCALE GENOMIC DNA]</scope>
    <source>
        <strain evidence="8 9">BH-SD16</strain>
    </source>
</reference>
<keyword evidence="9" id="KW-1185">Reference proteome</keyword>
<dbReference type="EMBL" id="QCYG01000010">
    <property type="protein sequence ID" value="PVA05559.1"/>
    <property type="molecule type" value="Genomic_DNA"/>
</dbReference>
<dbReference type="Proteomes" id="UP000244817">
    <property type="component" value="Unassembled WGS sequence"/>
</dbReference>
<comment type="similarity">
    <text evidence="1">Belongs to the CcdB toxin family.</text>
</comment>
<accession>A0A2T7FTQ8</accession>
<keyword evidence="5" id="KW-0804">Transcription</keyword>
<proteinExistence type="inferred from homology"/>
<dbReference type="Pfam" id="PF01845">
    <property type="entry name" value="CcdB"/>
    <property type="match status" value="1"/>
</dbReference>
<evidence type="ECO:0000256" key="3">
    <source>
        <dbReference type="ARBA" id="ARBA00022491"/>
    </source>
</evidence>
<sequence>MARFDVFPNPEGPGYLLDVQSDLLDGLNTRVVAPLMPRAHAPEPAKRLNPEFEVEGAAVVMVTQFIAAVPAAILGQPVARLDTASDTITNALDMLTQGF</sequence>
<evidence type="ECO:0000313" key="9">
    <source>
        <dbReference type="Proteomes" id="UP000244817"/>
    </source>
</evidence>
<evidence type="ECO:0000256" key="5">
    <source>
        <dbReference type="ARBA" id="ARBA00023163"/>
    </source>
</evidence>
<keyword evidence="3" id="KW-0678">Repressor</keyword>
<evidence type="ECO:0000256" key="2">
    <source>
        <dbReference type="ARBA" id="ARBA00015075"/>
    </source>
</evidence>
<comment type="caution">
    <text evidence="8">The sequence shown here is derived from an EMBL/GenBank/DDBJ whole genome shotgun (WGS) entry which is preliminary data.</text>
</comment>
<dbReference type="SUPFAM" id="SSF50118">
    <property type="entry name" value="Cell growth inhibitor/plasmid maintenance toxic component"/>
    <property type="match status" value="1"/>
</dbReference>